<feature type="domain" description="Gamma-glutamylcyclotransferase AIG2-like" evidence="1">
    <location>
        <begin position="14"/>
        <end position="126"/>
    </location>
</feature>
<sequence length="139" mass="15715">MSDPTTPDGKHRVVIYGSLKAGEHNHEVLKPARFLGEDELTTLALYDLGPYPGARPEPSRGVVVEVYAVPKPRLVVLDRFEGYRPNAPNASLYWRETIETRFGLAWVYLYNQSVQGKPRIDAGEWSGWDSVPGTSRFRR</sequence>
<name>A0A918KDH2_9GAMM</name>
<dbReference type="RefSeq" id="WP_189609537.1">
    <property type="nucleotide sequence ID" value="NZ_BMXR01000006.1"/>
</dbReference>
<keyword evidence="3" id="KW-1185">Reference proteome</keyword>
<accession>A0A918KDH2</accession>
<dbReference type="AlphaFoldDB" id="A0A918KDH2"/>
<protein>
    <submittedName>
        <fullName evidence="2">Gamma-glutamylcyclotransferase</fullName>
    </submittedName>
</protein>
<dbReference type="EMBL" id="BMXR01000006">
    <property type="protein sequence ID" value="GGX58004.1"/>
    <property type="molecule type" value="Genomic_DNA"/>
</dbReference>
<organism evidence="2 3">
    <name type="scientific">Saccharospirillum salsuginis</name>
    <dbReference type="NCBI Taxonomy" id="418750"/>
    <lineage>
        <taxon>Bacteria</taxon>
        <taxon>Pseudomonadati</taxon>
        <taxon>Pseudomonadota</taxon>
        <taxon>Gammaproteobacteria</taxon>
        <taxon>Oceanospirillales</taxon>
        <taxon>Saccharospirillaceae</taxon>
        <taxon>Saccharospirillum</taxon>
    </lineage>
</organism>
<evidence type="ECO:0000313" key="3">
    <source>
        <dbReference type="Proteomes" id="UP000626148"/>
    </source>
</evidence>
<proteinExistence type="predicted"/>
<dbReference type="Proteomes" id="UP000626148">
    <property type="component" value="Unassembled WGS sequence"/>
</dbReference>
<dbReference type="CDD" id="cd06661">
    <property type="entry name" value="GGCT_like"/>
    <property type="match status" value="1"/>
</dbReference>
<reference evidence="2" key="2">
    <citation type="submission" date="2020-09" db="EMBL/GenBank/DDBJ databases">
        <authorList>
            <person name="Sun Q."/>
            <person name="Kim S."/>
        </authorList>
    </citation>
    <scope>NUCLEOTIDE SEQUENCE</scope>
    <source>
        <strain evidence="2">KCTC 22169</strain>
    </source>
</reference>
<dbReference type="SUPFAM" id="SSF110857">
    <property type="entry name" value="Gamma-glutamyl cyclotransferase-like"/>
    <property type="match status" value="1"/>
</dbReference>
<dbReference type="InterPro" id="IPR009288">
    <property type="entry name" value="AIG2-like_dom"/>
</dbReference>
<dbReference type="Pfam" id="PF06094">
    <property type="entry name" value="GGACT"/>
    <property type="match status" value="1"/>
</dbReference>
<reference evidence="2" key="1">
    <citation type="journal article" date="2014" name="Int. J. Syst. Evol. Microbiol.">
        <title>Complete genome sequence of Corynebacterium casei LMG S-19264T (=DSM 44701T), isolated from a smear-ripened cheese.</title>
        <authorList>
            <consortium name="US DOE Joint Genome Institute (JGI-PGF)"/>
            <person name="Walter F."/>
            <person name="Albersmeier A."/>
            <person name="Kalinowski J."/>
            <person name="Ruckert C."/>
        </authorList>
    </citation>
    <scope>NUCLEOTIDE SEQUENCE</scope>
    <source>
        <strain evidence="2">KCTC 22169</strain>
    </source>
</reference>
<evidence type="ECO:0000259" key="1">
    <source>
        <dbReference type="Pfam" id="PF06094"/>
    </source>
</evidence>
<dbReference type="InterPro" id="IPR036568">
    <property type="entry name" value="GGCT-like_sf"/>
</dbReference>
<dbReference type="InterPro" id="IPR013024">
    <property type="entry name" value="GGCT-like"/>
</dbReference>
<dbReference type="Gene3D" id="3.10.490.10">
    <property type="entry name" value="Gamma-glutamyl cyclotransferase-like"/>
    <property type="match status" value="1"/>
</dbReference>
<comment type="caution">
    <text evidence="2">The sequence shown here is derived from an EMBL/GenBank/DDBJ whole genome shotgun (WGS) entry which is preliminary data.</text>
</comment>
<gene>
    <name evidence="2" type="ORF">GCM10007392_27150</name>
</gene>
<evidence type="ECO:0000313" key="2">
    <source>
        <dbReference type="EMBL" id="GGX58004.1"/>
    </source>
</evidence>